<sequence length="350" mass="39575">MNLPRPLATKEHRIADSPKCVAASYGTLDEASDVARTARSSTSSDILDPKGVIRSAPRRLIVMRHGERIDDLFPDWIEKSSTSGSYRAYDLNMELIQLQPSRDLIFQPLVLPELDRPMSEYAADTVLTEMGSVLAQMVLNRIYSDVVYASPALRCIQTASFAMKAAGCDDQVKIRIEPALFEYESLYPGGQPKFATAEQLKKADFNIDQDYKPIMPLEKLWSEPENVEQYGDRLQQTLLQIADRVERSTNPFGPIVMVRHHQFLDISCKVVGHASTIDLAIGVFREKIRRAVPAELLNNGLHYPFCATSVFDRIPPSMQWKYSENALPPITYRNFTSRINSKFAFRTPVE</sequence>
<dbReference type="PANTHER" id="PTHR16469">
    <property type="entry name" value="UBIQUITIN-ASSOCIATED AND SH3 DOMAIN-CONTAINING BA-RELATED"/>
    <property type="match status" value="1"/>
</dbReference>
<name>A0A158PNU0_ANISI</name>
<keyword evidence="2" id="KW-1185">Reference proteome</keyword>
<dbReference type="Pfam" id="PF00300">
    <property type="entry name" value="His_Phos_1"/>
    <property type="match status" value="1"/>
</dbReference>
<gene>
    <name evidence="1" type="ORF">ASIM_LOCUS12316</name>
</gene>
<dbReference type="EMBL" id="UYRR01031168">
    <property type="protein sequence ID" value="VDK47083.1"/>
    <property type="molecule type" value="Genomic_DNA"/>
</dbReference>
<dbReference type="AlphaFoldDB" id="A0A158PNU0"/>
<dbReference type="PANTHER" id="PTHR16469:SF5">
    <property type="entry name" value="PHOSPHOGLYCERATE MUTASE FAMILY PROTEIN"/>
    <property type="match status" value="1"/>
</dbReference>
<reference evidence="1 2" key="2">
    <citation type="submission" date="2018-11" db="EMBL/GenBank/DDBJ databases">
        <authorList>
            <consortium name="Pathogen Informatics"/>
        </authorList>
    </citation>
    <scope>NUCLEOTIDE SEQUENCE [LARGE SCALE GENOMIC DNA]</scope>
</reference>
<evidence type="ECO:0000313" key="1">
    <source>
        <dbReference type="EMBL" id="VDK47083.1"/>
    </source>
</evidence>
<proteinExistence type="predicted"/>
<dbReference type="InterPro" id="IPR051710">
    <property type="entry name" value="Phosphatase_SH3-domain"/>
</dbReference>
<accession>A0A158PNU0</accession>
<reference evidence="3" key="1">
    <citation type="submission" date="2016-04" db="UniProtKB">
        <authorList>
            <consortium name="WormBaseParasite"/>
        </authorList>
    </citation>
    <scope>IDENTIFICATION</scope>
</reference>
<dbReference type="GO" id="GO:0016791">
    <property type="term" value="F:phosphatase activity"/>
    <property type="evidence" value="ECO:0007669"/>
    <property type="project" value="UniProtKB-ARBA"/>
</dbReference>
<dbReference type="SUPFAM" id="SSF53254">
    <property type="entry name" value="Phosphoglycerate mutase-like"/>
    <property type="match status" value="1"/>
</dbReference>
<evidence type="ECO:0000313" key="2">
    <source>
        <dbReference type="Proteomes" id="UP000267096"/>
    </source>
</evidence>
<dbReference type="Proteomes" id="UP000267096">
    <property type="component" value="Unassembled WGS sequence"/>
</dbReference>
<dbReference type="InterPro" id="IPR029033">
    <property type="entry name" value="His_PPase_superfam"/>
</dbReference>
<dbReference type="WBParaSite" id="ASIM_0001285001-mRNA-1">
    <property type="protein sequence ID" value="ASIM_0001285001-mRNA-1"/>
    <property type="gene ID" value="ASIM_0001285001"/>
</dbReference>
<organism evidence="3">
    <name type="scientific">Anisakis simplex</name>
    <name type="common">Herring worm</name>
    <dbReference type="NCBI Taxonomy" id="6269"/>
    <lineage>
        <taxon>Eukaryota</taxon>
        <taxon>Metazoa</taxon>
        <taxon>Ecdysozoa</taxon>
        <taxon>Nematoda</taxon>
        <taxon>Chromadorea</taxon>
        <taxon>Rhabditida</taxon>
        <taxon>Spirurina</taxon>
        <taxon>Ascaridomorpha</taxon>
        <taxon>Ascaridoidea</taxon>
        <taxon>Anisakidae</taxon>
        <taxon>Anisakis</taxon>
        <taxon>Anisakis simplex complex</taxon>
    </lineage>
</organism>
<dbReference type="OrthoDB" id="414418at2759"/>
<evidence type="ECO:0000313" key="3">
    <source>
        <dbReference type="WBParaSite" id="ASIM_0001285001-mRNA-1"/>
    </source>
</evidence>
<protein>
    <submittedName>
        <fullName evidence="3">Protein UBASH3A homolog (inferred by orthology to a D. melanogaster protein)</fullName>
    </submittedName>
</protein>
<dbReference type="Gene3D" id="3.40.50.1240">
    <property type="entry name" value="Phosphoglycerate mutase-like"/>
    <property type="match status" value="1"/>
</dbReference>
<dbReference type="InterPro" id="IPR013078">
    <property type="entry name" value="His_Pase_superF_clade-1"/>
</dbReference>